<evidence type="ECO:0000256" key="2">
    <source>
        <dbReference type="SAM" id="SignalP"/>
    </source>
</evidence>
<gene>
    <name evidence="3" type="ORF">ACFQZ6_26355</name>
</gene>
<reference evidence="4" key="1">
    <citation type="journal article" date="2019" name="Int. J. Syst. Evol. Microbiol.">
        <title>The Global Catalogue of Microorganisms (GCM) 10K type strain sequencing project: providing services to taxonomists for standard genome sequencing and annotation.</title>
        <authorList>
            <consortium name="The Broad Institute Genomics Platform"/>
            <consortium name="The Broad Institute Genome Sequencing Center for Infectious Disease"/>
            <person name="Wu L."/>
            <person name="Ma J."/>
        </authorList>
    </citation>
    <scope>NUCLEOTIDE SEQUENCE [LARGE SCALE GENOMIC DNA]</scope>
    <source>
        <strain evidence="4">CGMCC 4.7400</strain>
    </source>
</reference>
<dbReference type="PANTHER" id="PTHR15462">
    <property type="entry name" value="SERINE PROTEASE"/>
    <property type="match status" value="1"/>
</dbReference>
<keyword evidence="3" id="KW-0378">Hydrolase</keyword>
<dbReference type="Proteomes" id="UP001597023">
    <property type="component" value="Unassembled WGS sequence"/>
</dbReference>
<dbReference type="InterPro" id="IPR043504">
    <property type="entry name" value="Peptidase_S1_PA_chymotrypsin"/>
</dbReference>
<evidence type="ECO:0000256" key="1">
    <source>
        <dbReference type="ARBA" id="ARBA00022729"/>
    </source>
</evidence>
<keyword evidence="1 2" id="KW-0732">Signal</keyword>
<evidence type="ECO:0000313" key="3">
    <source>
        <dbReference type="EMBL" id="MFD0317677.1"/>
    </source>
</evidence>
<dbReference type="PANTHER" id="PTHR15462:SF19">
    <property type="entry name" value="PEPTIDASE S1 DOMAIN-CONTAINING PROTEIN"/>
    <property type="match status" value="1"/>
</dbReference>
<sequence>MRSIRPSFTARRARSTRRRTSPVLAAVALVSAVALTATACESGDTDVDAAASAAAGADDKFPLPDDIKDRLKEHGIDIDKWRDGAWKDWNKDDWLREADDFINPIIENLWDPDRMRDAEEPDREVDNDISGDQGVTDPTPAPVEAEAVPASYHSNAPEAGKVFFDSPEGTMVCSATVVQDPANPGKSNTVWTAGHCVHAGKSGGWYRNIAFVPSYNDSGLSTEELANATPEEVAPYGVWWSDWAQTSDQWIEQGGATGGDGASYDFAVLHVTPEEGAGGKSLEETVGSALPVEFNAPAVPEIESIKAIGYPAAPPYDGQTLYQCQDKPGRLSLNEADPTMYRIGCTMTGGSSGGGWVATGSDGKPALVSNTSIGPVTAGWLAGPRLGEEAKGVFDSVSEKFAGQ</sequence>
<dbReference type="GO" id="GO:0016787">
    <property type="term" value="F:hydrolase activity"/>
    <property type="evidence" value="ECO:0007669"/>
    <property type="project" value="UniProtKB-KW"/>
</dbReference>
<dbReference type="SUPFAM" id="SSF50494">
    <property type="entry name" value="Trypsin-like serine proteases"/>
    <property type="match status" value="1"/>
</dbReference>
<dbReference type="InterPro" id="IPR050966">
    <property type="entry name" value="Glutamyl_endopeptidase"/>
</dbReference>
<dbReference type="RefSeq" id="WP_381613390.1">
    <property type="nucleotide sequence ID" value="NZ_JBHTEB010000001.1"/>
</dbReference>
<evidence type="ECO:0000313" key="4">
    <source>
        <dbReference type="Proteomes" id="UP001597023"/>
    </source>
</evidence>
<dbReference type="InterPro" id="IPR009003">
    <property type="entry name" value="Peptidase_S1_PA"/>
</dbReference>
<protein>
    <submittedName>
        <fullName evidence="3">Trypsin-like serine peptidase</fullName>
        <ecNumber evidence="3">3.4.21.-</ecNumber>
    </submittedName>
</protein>
<accession>A0ABW2WGM7</accession>
<comment type="caution">
    <text evidence="3">The sequence shown here is derived from an EMBL/GenBank/DDBJ whole genome shotgun (WGS) entry which is preliminary data.</text>
</comment>
<organism evidence="3 4">
    <name type="scientific">Streptomyces flavalbus</name>
    <dbReference type="NCBI Taxonomy" id="2665155"/>
    <lineage>
        <taxon>Bacteria</taxon>
        <taxon>Bacillati</taxon>
        <taxon>Actinomycetota</taxon>
        <taxon>Actinomycetes</taxon>
        <taxon>Kitasatosporales</taxon>
        <taxon>Streptomycetaceae</taxon>
        <taxon>Streptomyces</taxon>
    </lineage>
</organism>
<proteinExistence type="predicted"/>
<feature type="signal peptide" evidence="2">
    <location>
        <begin position="1"/>
        <end position="39"/>
    </location>
</feature>
<feature type="chain" id="PRO_5046951064" evidence="2">
    <location>
        <begin position="40"/>
        <end position="404"/>
    </location>
</feature>
<keyword evidence="4" id="KW-1185">Reference proteome</keyword>
<dbReference type="Gene3D" id="2.40.10.10">
    <property type="entry name" value="Trypsin-like serine proteases"/>
    <property type="match status" value="2"/>
</dbReference>
<name>A0ABW2WGM7_9ACTN</name>
<dbReference type="EC" id="3.4.21.-" evidence="3"/>
<dbReference type="EMBL" id="JBHTEB010000001">
    <property type="protein sequence ID" value="MFD0317677.1"/>
    <property type="molecule type" value="Genomic_DNA"/>
</dbReference>